<organism evidence="3 4">
    <name type="scientific">Pyxidicoccus parkwayensis</name>
    <dbReference type="NCBI Taxonomy" id="2813578"/>
    <lineage>
        <taxon>Bacteria</taxon>
        <taxon>Pseudomonadati</taxon>
        <taxon>Myxococcota</taxon>
        <taxon>Myxococcia</taxon>
        <taxon>Myxococcales</taxon>
        <taxon>Cystobacterineae</taxon>
        <taxon>Myxococcaceae</taxon>
        <taxon>Pyxidicoccus</taxon>
    </lineage>
</organism>
<dbReference type="Proteomes" id="UP000662747">
    <property type="component" value="Chromosome"/>
</dbReference>
<feature type="region of interest" description="Disordered" evidence="1">
    <location>
        <begin position="153"/>
        <end position="174"/>
    </location>
</feature>
<dbReference type="InterPro" id="IPR018683">
    <property type="entry name" value="DUF2169"/>
</dbReference>
<protein>
    <submittedName>
        <fullName evidence="3">DUF2169 domain-containing protein</fullName>
    </submittedName>
</protein>
<sequence>MAQPRLENRTHFAAEALFLTDEHGQPVVTLAAKATYVLSGQGLSLAGEQAPLWLEGELWGEDSAQSSYRYEPECASFKPGTDVVLVGHAHPPDARTREFLVRFQVGPLRKEVRVVGDRTWYKSLGSLAMTPPRPVERIPLCYERAFGGWDRSHPDSARHTFEPRNPVGRGFRGPEGRFEEGVLLPNLEDPAHALTSFRQTPPPAGFGFLSPHWLPRARLAGTHDAAWERERKPLPPRDYDPRFMNAASPGLVATGYLRGNEAVVVENASPDGRLVFSLPGLPPPAFKVSLKGHSRKHGVLNLDTLIVDTDAARVYLHWRACVPLRSGPLDVFQMELRPGSSAPV</sequence>
<gene>
    <name evidence="3" type="ORF">JY651_27160</name>
</gene>
<evidence type="ECO:0000259" key="2">
    <source>
        <dbReference type="Pfam" id="PF09937"/>
    </source>
</evidence>
<reference evidence="3 4" key="1">
    <citation type="submission" date="2021-02" db="EMBL/GenBank/DDBJ databases">
        <title>De Novo genome assembly of isolated myxobacteria.</title>
        <authorList>
            <person name="Stevens D.C."/>
        </authorList>
    </citation>
    <scope>NUCLEOTIDE SEQUENCE [LARGE SCALE GENOMIC DNA]</scope>
    <source>
        <strain evidence="4">SCPEA02</strain>
    </source>
</reference>
<proteinExistence type="predicted"/>
<evidence type="ECO:0000313" key="3">
    <source>
        <dbReference type="EMBL" id="QSQ19027.1"/>
    </source>
</evidence>
<dbReference type="Pfam" id="PF09937">
    <property type="entry name" value="DUF2169"/>
    <property type="match status" value="1"/>
</dbReference>
<dbReference type="EMBL" id="CP071090">
    <property type="protein sequence ID" value="QSQ19027.1"/>
    <property type="molecule type" value="Genomic_DNA"/>
</dbReference>
<feature type="compositionally biased region" description="Basic and acidic residues" evidence="1">
    <location>
        <begin position="153"/>
        <end position="162"/>
    </location>
</feature>
<evidence type="ECO:0000256" key="1">
    <source>
        <dbReference type="SAM" id="MobiDB-lite"/>
    </source>
</evidence>
<feature type="domain" description="DUF2169" evidence="2">
    <location>
        <begin position="23"/>
        <end position="319"/>
    </location>
</feature>
<dbReference type="RefSeq" id="WP_206720615.1">
    <property type="nucleotide sequence ID" value="NZ_CP071090.1"/>
</dbReference>
<name>A0ABX7NND1_9BACT</name>
<keyword evidence="4" id="KW-1185">Reference proteome</keyword>
<evidence type="ECO:0000313" key="4">
    <source>
        <dbReference type="Proteomes" id="UP000662747"/>
    </source>
</evidence>
<accession>A0ABX7NND1</accession>